<evidence type="ECO:0000313" key="3">
    <source>
        <dbReference type="Proteomes" id="UP000035682"/>
    </source>
</evidence>
<accession>A0A090L5S8</accession>
<dbReference type="CTD" id="36375837"/>
<dbReference type="Proteomes" id="UP000035682">
    <property type="component" value="Unplaced"/>
</dbReference>
<gene>
    <name evidence="2 4 5" type="ORF">SRAE_1000173350</name>
</gene>
<dbReference type="RefSeq" id="XP_024502674.1">
    <property type="nucleotide sequence ID" value="XM_024648725.1"/>
</dbReference>
<dbReference type="WormBase" id="SRAE_1000173350">
    <property type="protein sequence ID" value="SRP03134"/>
    <property type="gene ID" value="WBGene00258342"/>
</dbReference>
<dbReference type="AlphaFoldDB" id="A0A090L5S8"/>
<evidence type="ECO:0000313" key="4">
    <source>
        <dbReference type="WBParaSite" id="SRAE_1000173350.1"/>
    </source>
</evidence>
<sequence length="91" mass="10850">MKFTLFLIIIFANLIIPDRTKFFGKYVLYPKQQEMLKFDGENQNIQIDWNKFAIIVKLTVENWLKDAQVEYNRPINEKIIEGLKIIEKNGD</sequence>
<evidence type="ECO:0000313" key="2">
    <source>
        <dbReference type="EMBL" id="CEF63472.1"/>
    </source>
</evidence>
<dbReference type="EMBL" id="LN609528">
    <property type="protein sequence ID" value="CEF63472.1"/>
    <property type="molecule type" value="Genomic_DNA"/>
</dbReference>
<keyword evidence="1" id="KW-0732">Signal</keyword>
<dbReference type="GeneID" id="36375837"/>
<name>A0A090L5S8_STRRB</name>
<evidence type="ECO:0000313" key="5">
    <source>
        <dbReference type="WormBase" id="SRAE_1000173350"/>
    </source>
</evidence>
<evidence type="ECO:0000256" key="1">
    <source>
        <dbReference type="SAM" id="SignalP"/>
    </source>
</evidence>
<reference evidence="4" key="2">
    <citation type="submission" date="2020-12" db="UniProtKB">
        <authorList>
            <consortium name="WormBaseParasite"/>
        </authorList>
    </citation>
    <scope>IDENTIFICATION</scope>
</reference>
<reference evidence="2 3" key="1">
    <citation type="submission" date="2014-09" db="EMBL/GenBank/DDBJ databases">
        <authorList>
            <person name="Martin A.A."/>
        </authorList>
    </citation>
    <scope>NUCLEOTIDE SEQUENCE</scope>
    <source>
        <strain evidence="3">ED321</strain>
        <strain evidence="2">ED321 Heterogonic</strain>
    </source>
</reference>
<feature type="chain" id="PRO_5015030530" evidence="1">
    <location>
        <begin position="21"/>
        <end position="91"/>
    </location>
</feature>
<dbReference type="WBParaSite" id="SRAE_1000173350.1">
    <property type="protein sequence ID" value="SRAE_1000173350.1"/>
    <property type="gene ID" value="WBGene00258342"/>
</dbReference>
<protein>
    <submittedName>
        <fullName evidence="2 4">Uncharacterized protein</fullName>
    </submittedName>
</protein>
<keyword evidence="3" id="KW-1185">Reference proteome</keyword>
<proteinExistence type="predicted"/>
<feature type="signal peptide" evidence="1">
    <location>
        <begin position="1"/>
        <end position="20"/>
    </location>
</feature>
<organism evidence="2">
    <name type="scientific">Strongyloides ratti</name>
    <name type="common">Parasitic roundworm</name>
    <dbReference type="NCBI Taxonomy" id="34506"/>
    <lineage>
        <taxon>Eukaryota</taxon>
        <taxon>Metazoa</taxon>
        <taxon>Ecdysozoa</taxon>
        <taxon>Nematoda</taxon>
        <taxon>Chromadorea</taxon>
        <taxon>Rhabditida</taxon>
        <taxon>Tylenchina</taxon>
        <taxon>Panagrolaimomorpha</taxon>
        <taxon>Strongyloidoidea</taxon>
        <taxon>Strongyloididae</taxon>
        <taxon>Strongyloides</taxon>
    </lineage>
</organism>